<evidence type="ECO:0000313" key="2">
    <source>
        <dbReference type="Proteomes" id="UP000216345"/>
    </source>
</evidence>
<evidence type="ECO:0000313" key="1">
    <source>
        <dbReference type="EMBL" id="OYR18656.1"/>
    </source>
</evidence>
<dbReference type="EMBL" id="NNRK01000011">
    <property type="protein sequence ID" value="OYR18656.1"/>
    <property type="molecule type" value="Genomic_DNA"/>
</dbReference>
<accession>A0A256FVB0</accession>
<dbReference type="Proteomes" id="UP000216345">
    <property type="component" value="Unassembled WGS sequence"/>
</dbReference>
<dbReference type="OrthoDB" id="8468591at2"/>
<protein>
    <submittedName>
        <fullName evidence="1">Uncharacterized protein</fullName>
    </submittedName>
</protein>
<sequence>MNTIENLDITDAGPNYIYEVTATFDTSNVPVSPKPVLYATAKRIKMTLSSTYKDEDKAAPNVDVIVQINPPPATVTLFDVNGESQDPNGEGLYPFTTDNTGNVTVYFAGFADAYHKIEPYSVRNASSEPISYTIYVGDYTQATTAIPAPSVPLNANNILEIPTISPFFYMNLIAADVLTDPQGYTCIAIINSVNFYVEDYTQVLESIGMKIPSAYLTTDKDNEIAYFLQNDMGSSVLTSPTLSFKAVGTPYIHPIVNPDQPRNLTARPGMNQGQTSITPSNSSYITMHLKNNSEGGGTTTYNAGDVVIFTMYINGYYARSNTKKATVFDLPAITIPAICPASISMQVPSNFLEGFGQNQQNTAGKFEVDYVVKPQGGGEENTWGRPVNWLKGNIYTVNSN</sequence>
<reference evidence="1 2" key="1">
    <citation type="submission" date="2017-07" db="EMBL/GenBank/DDBJ databases">
        <title>Phylogenetic study on the rhizospheric bacterium Ochrobactrum sp. A44.</title>
        <authorList>
            <person name="Krzyzanowska D.M."/>
            <person name="Ossowicki A."/>
            <person name="Rajewska M."/>
            <person name="Maciag T."/>
            <person name="Kaczynski Z."/>
            <person name="Czerwicka M."/>
            <person name="Jafra S."/>
        </authorList>
    </citation>
    <scope>NUCLEOTIDE SEQUENCE [LARGE SCALE GENOMIC DNA]</scope>
    <source>
        <strain evidence="1 2">PR17</strain>
    </source>
</reference>
<name>A0A256FVB0_9HYPH</name>
<keyword evidence="2" id="KW-1185">Reference proteome</keyword>
<dbReference type="AlphaFoldDB" id="A0A256FVB0"/>
<organism evidence="1 2">
    <name type="scientific">Brucella rhizosphaerae</name>
    <dbReference type="NCBI Taxonomy" id="571254"/>
    <lineage>
        <taxon>Bacteria</taxon>
        <taxon>Pseudomonadati</taxon>
        <taxon>Pseudomonadota</taxon>
        <taxon>Alphaproteobacteria</taxon>
        <taxon>Hyphomicrobiales</taxon>
        <taxon>Brucellaceae</taxon>
        <taxon>Brucella/Ochrobactrum group</taxon>
        <taxon>Brucella</taxon>
    </lineage>
</organism>
<comment type="caution">
    <text evidence="1">The sequence shown here is derived from an EMBL/GenBank/DDBJ whole genome shotgun (WGS) entry which is preliminary data.</text>
</comment>
<proteinExistence type="predicted"/>
<dbReference type="RefSeq" id="WP_094573463.1">
    <property type="nucleotide sequence ID" value="NZ_JBHEEL010000011.1"/>
</dbReference>
<gene>
    <name evidence="1" type="ORF">CEV32_3036</name>
</gene>